<sequence>MSWATAIVLIVLISAIAGVMRSRGRLEKGQDQSRNDLETPHTSSRERELQGEVKDLRERIKVLERIATDANSTSSRDSRAIAEEIERLRDD</sequence>
<evidence type="ECO:0008006" key="4">
    <source>
        <dbReference type="Google" id="ProtNLM"/>
    </source>
</evidence>
<organism evidence="2 3">
    <name type="scientific">Allopontixanthobacter confluentis</name>
    <dbReference type="NCBI Taxonomy" id="1849021"/>
    <lineage>
        <taxon>Bacteria</taxon>
        <taxon>Pseudomonadati</taxon>
        <taxon>Pseudomonadota</taxon>
        <taxon>Alphaproteobacteria</taxon>
        <taxon>Sphingomonadales</taxon>
        <taxon>Erythrobacteraceae</taxon>
        <taxon>Allopontixanthobacter</taxon>
    </lineage>
</organism>
<name>A0A6L7GGS4_9SPHN</name>
<feature type="region of interest" description="Disordered" evidence="1">
    <location>
        <begin position="67"/>
        <end position="91"/>
    </location>
</feature>
<keyword evidence="3" id="KW-1185">Reference proteome</keyword>
<reference evidence="2 3" key="1">
    <citation type="submission" date="2019-12" db="EMBL/GenBank/DDBJ databases">
        <title>Genomic-based taxomic classification of the family Erythrobacteraceae.</title>
        <authorList>
            <person name="Xu L."/>
        </authorList>
    </citation>
    <scope>NUCLEOTIDE SEQUENCE [LARGE SCALE GENOMIC DNA]</scope>
    <source>
        <strain evidence="2 3">KCTC 52259</strain>
    </source>
</reference>
<evidence type="ECO:0000313" key="3">
    <source>
        <dbReference type="Proteomes" id="UP000473531"/>
    </source>
</evidence>
<evidence type="ECO:0000256" key="1">
    <source>
        <dbReference type="SAM" id="MobiDB-lite"/>
    </source>
</evidence>
<evidence type="ECO:0000313" key="2">
    <source>
        <dbReference type="EMBL" id="MXP14715.1"/>
    </source>
</evidence>
<protein>
    <recommendedName>
        <fullName evidence="4">Phage shock protein B</fullName>
    </recommendedName>
</protein>
<gene>
    <name evidence="2" type="ORF">GRI44_08120</name>
</gene>
<feature type="region of interest" description="Disordered" evidence="1">
    <location>
        <begin position="24"/>
        <end position="51"/>
    </location>
</feature>
<dbReference type="AlphaFoldDB" id="A0A6L7GGS4"/>
<proteinExistence type="predicted"/>
<dbReference type="RefSeq" id="WP_202386169.1">
    <property type="nucleotide sequence ID" value="NZ_WTYU01000001.1"/>
</dbReference>
<dbReference type="Proteomes" id="UP000473531">
    <property type="component" value="Unassembled WGS sequence"/>
</dbReference>
<accession>A0A6L7GGS4</accession>
<feature type="compositionally biased region" description="Basic and acidic residues" evidence="1">
    <location>
        <begin position="76"/>
        <end position="91"/>
    </location>
</feature>
<dbReference type="EMBL" id="WTYU01000001">
    <property type="protein sequence ID" value="MXP14715.1"/>
    <property type="molecule type" value="Genomic_DNA"/>
</dbReference>
<comment type="caution">
    <text evidence="2">The sequence shown here is derived from an EMBL/GenBank/DDBJ whole genome shotgun (WGS) entry which is preliminary data.</text>
</comment>